<organism evidence="2 3">
    <name type="scientific">Ancylostoma caninum</name>
    <name type="common">Dog hookworm</name>
    <dbReference type="NCBI Taxonomy" id="29170"/>
    <lineage>
        <taxon>Eukaryota</taxon>
        <taxon>Metazoa</taxon>
        <taxon>Ecdysozoa</taxon>
        <taxon>Nematoda</taxon>
        <taxon>Chromadorea</taxon>
        <taxon>Rhabditida</taxon>
        <taxon>Rhabditina</taxon>
        <taxon>Rhabditomorpha</taxon>
        <taxon>Strongyloidea</taxon>
        <taxon>Ancylostomatidae</taxon>
        <taxon>Ancylostomatinae</taxon>
        <taxon>Ancylostoma</taxon>
    </lineage>
</organism>
<gene>
    <name evidence="2" type="ORF">ANCCAN_02186</name>
</gene>
<evidence type="ECO:0000256" key="1">
    <source>
        <dbReference type="SAM" id="SignalP"/>
    </source>
</evidence>
<feature type="chain" id="PRO_5017000401" evidence="1">
    <location>
        <begin position="19"/>
        <end position="116"/>
    </location>
</feature>
<dbReference type="OrthoDB" id="5913344at2759"/>
<dbReference type="STRING" id="29170.A0A368H844"/>
<keyword evidence="1" id="KW-0732">Signal</keyword>
<keyword evidence="3" id="KW-1185">Reference proteome</keyword>
<sequence>MGMLLPLMLLAAAGSADGQISAMFGNPIQAPNCESWSEWGPCVWLKGKEKRFQRSYFDQLLPGRKGCRNHVFFRLLKDRWGVVSGAFSKSLTPDPLEAKLVPNSLPVISCGFDDLL</sequence>
<dbReference type="PANTHER" id="PTHR37443:SF2">
    <property type="entry name" value="PROTEIN CBG15264"/>
    <property type="match status" value="1"/>
</dbReference>
<dbReference type="PANTHER" id="PTHR37443">
    <property type="entry name" value="PROTEIN CBG09852-RELATED"/>
    <property type="match status" value="1"/>
</dbReference>
<protein>
    <submittedName>
        <fullName evidence="2">Uncharacterized protein</fullName>
    </submittedName>
</protein>
<name>A0A368H844_ANCCA</name>
<dbReference type="EMBL" id="JOJR01000012">
    <property type="protein sequence ID" value="RCN51520.1"/>
    <property type="molecule type" value="Genomic_DNA"/>
</dbReference>
<dbReference type="InterPro" id="IPR040271">
    <property type="entry name" value="T19C3.2-like"/>
</dbReference>
<accession>A0A368H844</accession>
<comment type="caution">
    <text evidence="2">The sequence shown here is derived from an EMBL/GenBank/DDBJ whole genome shotgun (WGS) entry which is preliminary data.</text>
</comment>
<feature type="signal peptide" evidence="1">
    <location>
        <begin position="1"/>
        <end position="18"/>
    </location>
</feature>
<evidence type="ECO:0000313" key="3">
    <source>
        <dbReference type="Proteomes" id="UP000252519"/>
    </source>
</evidence>
<proteinExistence type="predicted"/>
<dbReference type="Proteomes" id="UP000252519">
    <property type="component" value="Unassembled WGS sequence"/>
</dbReference>
<reference evidence="2 3" key="1">
    <citation type="submission" date="2014-10" db="EMBL/GenBank/DDBJ databases">
        <title>Draft genome of the hookworm Ancylostoma caninum.</title>
        <authorList>
            <person name="Mitreva M."/>
        </authorList>
    </citation>
    <scope>NUCLEOTIDE SEQUENCE [LARGE SCALE GENOMIC DNA]</scope>
    <source>
        <strain evidence="2 3">Baltimore</strain>
    </source>
</reference>
<dbReference type="AlphaFoldDB" id="A0A368H844"/>
<evidence type="ECO:0000313" key="2">
    <source>
        <dbReference type="EMBL" id="RCN51520.1"/>
    </source>
</evidence>